<accession>A0A5N5SNA7</accession>
<dbReference type="EMBL" id="SEYY01022439">
    <property type="protein sequence ID" value="KAB7495551.1"/>
    <property type="molecule type" value="Genomic_DNA"/>
</dbReference>
<proteinExistence type="predicted"/>
<dbReference type="InterPro" id="IPR040843">
    <property type="entry name" value="RAMA"/>
</dbReference>
<evidence type="ECO:0000259" key="3">
    <source>
        <dbReference type="PROSITE" id="PS50249"/>
    </source>
</evidence>
<reference evidence="4 5" key="1">
    <citation type="journal article" date="2019" name="PLoS Biol.">
        <title>Sex chromosomes control vertical transmission of feminizing Wolbachia symbionts in an isopod.</title>
        <authorList>
            <person name="Becking T."/>
            <person name="Chebbi M.A."/>
            <person name="Giraud I."/>
            <person name="Moumen B."/>
            <person name="Laverre T."/>
            <person name="Caubet Y."/>
            <person name="Peccoud J."/>
            <person name="Gilbert C."/>
            <person name="Cordaux R."/>
        </authorList>
    </citation>
    <scope>NUCLEOTIDE SEQUENCE [LARGE SCALE GENOMIC DNA]</scope>
    <source>
        <strain evidence="4">ANa2</strain>
        <tissue evidence="4">Whole body excluding digestive tract and cuticle</tissue>
    </source>
</reference>
<dbReference type="SUPFAM" id="SSF102712">
    <property type="entry name" value="JAB1/MPN domain"/>
    <property type="match status" value="1"/>
</dbReference>
<comment type="caution">
    <text evidence="4">The sequence shown here is derived from an EMBL/GenBank/DDBJ whole genome shotgun (WGS) entry which is preliminary data.</text>
</comment>
<dbReference type="OrthoDB" id="167806at2759"/>
<feature type="compositionally biased region" description="Basic and acidic residues" evidence="2">
    <location>
        <begin position="656"/>
        <end position="667"/>
    </location>
</feature>
<dbReference type="Pfam" id="PF01398">
    <property type="entry name" value="JAB"/>
    <property type="match status" value="1"/>
</dbReference>
<gene>
    <name evidence="4" type="primary">Mpnd</name>
    <name evidence="4" type="ORF">Anas_07095</name>
</gene>
<dbReference type="InterPro" id="IPR050242">
    <property type="entry name" value="JAMM_MPN+_peptidase_M67A"/>
</dbReference>
<dbReference type="InterPro" id="IPR000555">
    <property type="entry name" value="JAMM/MPN+_dom"/>
</dbReference>
<feature type="region of interest" description="Disordered" evidence="2">
    <location>
        <begin position="1"/>
        <end position="68"/>
    </location>
</feature>
<feature type="non-terminal residue" evidence="4">
    <location>
        <position position="1"/>
    </location>
</feature>
<feature type="region of interest" description="Disordered" evidence="2">
    <location>
        <begin position="1131"/>
        <end position="1176"/>
    </location>
</feature>
<feature type="compositionally biased region" description="Polar residues" evidence="2">
    <location>
        <begin position="645"/>
        <end position="655"/>
    </location>
</feature>
<evidence type="ECO:0000313" key="4">
    <source>
        <dbReference type="EMBL" id="KAB7495551.1"/>
    </source>
</evidence>
<feature type="region of interest" description="Disordered" evidence="2">
    <location>
        <begin position="1076"/>
        <end position="1109"/>
    </location>
</feature>
<dbReference type="Proteomes" id="UP000326759">
    <property type="component" value="Unassembled WGS sequence"/>
</dbReference>
<organism evidence="4 5">
    <name type="scientific">Armadillidium nasatum</name>
    <dbReference type="NCBI Taxonomy" id="96803"/>
    <lineage>
        <taxon>Eukaryota</taxon>
        <taxon>Metazoa</taxon>
        <taxon>Ecdysozoa</taxon>
        <taxon>Arthropoda</taxon>
        <taxon>Crustacea</taxon>
        <taxon>Multicrustacea</taxon>
        <taxon>Malacostraca</taxon>
        <taxon>Eumalacostraca</taxon>
        <taxon>Peracarida</taxon>
        <taxon>Isopoda</taxon>
        <taxon>Oniscidea</taxon>
        <taxon>Crinocheta</taxon>
        <taxon>Armadillidiidae</taxon>
        <taxon>Armadillidium</taxon>
    </lineage>
</organism>
<sequence>PEFLKVVKLNMSCTEPPSVERRIEDETEEMMDEEEEEEEEEVEDEDEDVEEEEEEEEGDHSEVTVGRRSGRGLTLKTLLKERVLEPGEGNMTINYLGNKFKGDLLPDGRIRSQETNKIFGTPSAWAIYCKKIVNPDKKSGCGWASVRYRGKKLDAYKNNWYRQKRLEYEKEEEEMEEEEYESEGEEISPHEQEILEFELLGNRDSSHDPSTMIELGTFQSISRMQPFNITMSSSAMAVIDVHAHLTTSEVVGYLAGQWDVNNHNLIVSHAFPVRCRLADTEKGPSVEQELYSEMARLKLSLVGWYHTHPFTPPLPTLRDIDSQLDYEMKMKGYNDASYTPVLGIIVSPYQKSPIHERGIPHPNGNATGFWVMPPPENKPLEYGRPMSMQFTVVQDAFIPKEALLHMSEVVKYYKDARDAVELTDIFENKYTYWHKLKSSLKGRVPKDHYQPLIEFLMKVIDKKLPEDDPIPVPTPPAPSTSTLTSSVNTISTVSSSISTPILPSSTSISVVDKETSDQPTSTKVLESCIANIIKCSVGTEHLTSLTLSESSTKERDNSVIITPSSSSSNGTDKYTDELSASTSRPKSVEDKTPPPKSYSPLFQLPMPPLFSIDASKPIKESHGQHLKSSYQPLNLLVEEKKHNEFSSPKSRSPSTKLEKQHTDEGEARSSSSKYESHSSSSYLDLSKDRKLLPEDLKKECKITPVDVPSWFAQAKLMQEAFALPPHERENPFGRASSPTTHRDVPPLFPSEFLPPHWNPSLKASFHPSLAFNNDSKPTYHSDVPILLKKQQEESLKESKISHIGLDAKDYGKKGIGDQLHRDYRILLPEYKDLKDKDSGEVFKKSKDIRDRPREVIKNPFDDRDFKEPKIFKDIKEIRTERHDGRSREVKDEKITLSVRDMQDLGRRDFRDVKKDSYYDHVELENPRALRDVAEIKERREYREGISKEFDHPEQREPRHLIENRDKKEQREAKDYRDIIENRDVRDHRDFSEKGLREYDSRPETLIKDDVRDLRKSYDSSEVVNDIQGREGDAPINLSESGSVKDDFRNIAPMDMTTFKIKRDVLNPENRHFIEPSVAKRVLPESGNHGISDQSRNYMDSRETVRASKESSIINLTTSSSLIKDTFDSSVITQKESSKERQEGSYTHSISSRSQGETKDLKNYEARESSDCRESVPKALLSIRDPKTLFETREYGESSEKLGEISERMDLSFSQAQRRLFTSADDRPESNESSSSKPHLYIPHRTSPDQPMDYE</sequence>
<keyword evidence="1" id="KW-0175">Coiled coil</keyword>
<dbReference type="PANTHER" id="PTHR10410">
    <property type="entry name" value="EUKARYOTIC TRANSLATION INITIATION FACTOR 3 -RELATED"/>
    <property type="match status" value="1"/>
</dbReference>
<evidence type="ECO:0000313" key="5">
    <source>
        <dbReference type="Proteomes" id="UP000326759"/>
    </source>
</evidence>
<feature type="coiled-coil region" evidence="1">
    <location>
        <begin position="158"/>
        <end position="188"/>
    </location>
</feature>
<name>A0A5N5SNA7_9CRUS</name>
<feature type="compositionally biased region" description="Acidic residues" evidence="2">
    <location>
        <begin position="25"/>
        <end position="59"/>
    </location>
</feature>
<feature type="compositionally biased region" description="Basic and acidic residues" evidence="2">
    <location>
        <begin position="1155"/>
        <end position="1175"/>
    </location>
</feature>
<dbReference type="GO" id="GO:0008237">
    <property type="term" value="F:metallopeptidase activity"/>
    <property type="evidence" value="ECO:0007669"/>
    <property type="project" value="InterPro"/>
</dbReference>
<feature type="compositionally biased region" description="Low complexity" evidence="2">
    <location>
        <begin position="669"/>
        <end position="684"/>
    </location>
</feature>
<feature type="region of interest" description="Disordered" evidence="2">
    <location>
        <begin position="1218"/>
        <end position="1254"/>
    </location>
</feature>
<feature type="region of interest" description="Disordered" evidence="2">
    <location>
        <begin position="725"/>
        <end position="747"/>
    </location>
</feature>
<feature type="region of interest" description="Disordered" evidence="2">
    <location>
        <begin position="545"/>
        <end position="604"/>
    </location>
</feature>
<dbReference type="InterPro" id="IPR037518">
    <property type="entry name" value="MPN"/>
</dbReference>
<feature type="compositionally biased region" description="Polar residues" evidence="2">
    <location>
        <begin position="1088"/>
        <end position="1097"/>
    </location>
</feature>
<dbReference type="PROSITE" id="PS50249">
    <property type="entry name" value="MPN"/>
    <property type="match status" value="1"/>
</dbReference>
<protein>
    <submittedName>
        <fullName evidence="4">MPN domain-containing protein</fullName>
    </submittedName>
</protein>
<feature type="compositionally biased region" description="Polar residues" evidence="2">
    <location>
        <begin position="1143"/>
        <end position="1154"/>
    </location>
</feature>
<feature type="region of interest" description="Disordered" evidence="2">
    <location>
        <begin position="642"/>
        <end position="687"/>
    </location>
</feature>
<dbReference type="Pfam" id="PF18755">
    <property type="entry name" value="RAMA"/>
    <property type="match status" value="1"/>
</dbReference>
<feature type="region of interest" description="Disordered" evidence="2">
    <location>
        <begin position="945"/>
        <end position="972"/>
    </location>
</feature>
<evidence type="ECO:0000256" key="2">
    <source>
        <dbReference type="SAM" id="MobiDB-lite"/>
    </source>
</evidence>
<dbReference type="AlphaFoldDB" id="A0A5N5SNA7"/>
<dbReference type="Gene3D" id="3.40.140.10">
    <property type="entry name" value="Cytidine Deaminase, domain 2"/>
    <property type="match status" value="1"/>
</dbReference>
<evidence type="ECO:0000256" key="1">
    <source>
        <dbReference type="SAM" id="Coils"/>
    </source>
</evidence>
<feature type="domain" description="MPN" evidence="3">
    <location>
        <begin position="229"/>
        <end position="369"/>
    </location>
</feature>
<feature type="compositionally biased region" description="Basic and acidic residues" evidence="2">
    <location>
        <begin position="1098"/>
        <end position="1108"/>
    </location>
</feature>
<dbReference type="CDD" id="cd08067">
    <property type="entry name" value="MPN_2A_DUB"/>
    <property type="match status" value="1"/>
</dbReference>
<keyword evidence="5" id="KW-1185">Reference proteome</keyword>